<dbReference type="UniPathway" id="UPA00558">
    <property type="reaction ID" value="UER00616"/>
</dbReference>
<feature type="active site" description="Schiff-base intermediate with substrate; via pyruvic acid" evidence="11">
    <location>
        <position position="177"/>
    </location>
</feature>
<keyword evidence="3 11" id="KW-0210">Decarboxylase</keyword>
<evidence type="ECO:0000313" key="13">
    <source>
        <dbReference type="EMBL" id="QTD53205.1"/>
    </source>
</evidence>
<dbReference type="RefSeq" id="WP_237383305.1">
    <property type="nucleotide sequence ID" value="NZ_CP071793.1"/>
</dbReference>
<feature type="chain" id="PRO_5035348458" description="Phosphatidylserine decarboxylase alpha chain" evidence="11">
    <location>
        <begin position="177"/>
        <end position="208"/>
    </location>
</feature>
<dbReference type="Proteomes" id="UP000663929">
    <property type="component" value="Chromosome"/>
</dbReference>
<dbReference type="KEGG" id="scor:J3U87_12175"/>
<comment type="function">
    <text evidence="11">Catalyzes the formation of phosphatidylethanolamine (PtdEtn) from phosphatidylserine (PtdSer).</text>
</comment>
<gene>
    <name evidence="11" type="primary">psd</name>
    <name evidence="13" type="ORF">J3U87_12175</name>
</gene>
<keyword evidence="10 11" id="KW-0670">Pyruvate</keyword>
<dbReference type="InterPro" id="IPR003817">
    <property type="entry name" value="PS_Dcarbxylase"/>
</dbReference>
<evidence type="ECO:0000256" key="10">
    <source>
        <dbReference type="ARBA" id="ARBA00023317"/>
    </source>
</evidence>
<evidence type="ECO:0000256" key="12">
    <source>
        <dbReference type="SAM" id="Phobius"/>
    </source>
</evidence>
<evidence type="ECO:0000256" key="9">
    <source>
        <dbReference type="ARBA" id="ARBA00023264"/>
    </source>
</evidence>
<feature type="modified residue" description="Pyruvic acid (Ser); by autocatalysis" evidence="11">
    <location>
        <position position="177"/>
    </location>
</feature>
<evidence type="ECO:0000313" key="14">
    <source>
        <dbReference type="Proteomes" id="UP000663929"/>
    </source>
</evidence>
<evidence type="ECO:0000256" key="8">
    <source>
        <dbReference type="ARBA" id="ARBA00023239"/>
    </source>
</evidence>
<comment type="subunit">
    <text evidence="11">Heterodimer of a large membrane-associated beta subunit and a small pyruvoyl-containing alpha subunit.</text>
</comment>
<evidence type="ECO:0000256" key="3">
    <source>
        <dbReference type="ARBA" id="ARBA00022793"/>
    </source>
</evidence>
<feature type="site" description="Cleavage (non-hydrolytic); by autocatalysis" evidence="11">
    <location>
        <begin position="176"/>
        <end position="177"/>
    </location>
</feature>
<keyword evidence="4 11" id="KW-0443">Lipid metabolism</keyword>
<evidence type="ECO:0000256" key="7">
    <source>
        <dbReference type="ARBA" id="ARBA00023209"/>
    </source>
</evidence>
<dbReference type="PANTHER" id="PTHR35809:SF1">
    <property type="entry name" value="ARCHAETIDYLSERINE DECARBOXYLASE PROENZYME-RELATED"/>
    <property type="match status" value="1"/>
</dbReference>
<evidence type="ECO:0000256" key="5">
    <source>
        <dbReference type="ARBA" id="ARBA00023136"/>
    </source>
</evidence>
<comment type="PTM">
    <text evidence="11">Is synthesized initially as an inactive proenzyme. Formation of the active enzyme involves a self-maturation process in which the active site pyruvoyl group is generated from an internal serine residue via an autocatalytic post-translational modification. Two non-identical subunits are generated from the proenzyme in this reaction, and the pyruvate is formed at the N-terminus of the alpha chain, which is derived from the carboxyl end of the proenzyme. The post-translation cleavage follows an unusual pathway, termed non-hydrolytic serinolysis, in which the side chain hydroxyl group of the serine supplies its oxygen atom to form the C-terminus of the beta chain, while the remainder of the serine residue undergoes an oxidative deamination to produce ammonia and the pyruvoyl prosthetic group on the alpha chain.</text>
</comment>
<keyword evidence="14" id="KW-1185">Reference proteome</keyword>
<feature type="transmembrane region" description="Helical" evidence="12">
    <location>
        <begin position="21"/>
        <end position="50"/>
    </location>
</feature>
<dbReference type="EMBL" id="CP071793">
    <property type="protein sequence ID" value="QTD53205.1"/>
    <property type="molecule type" value="Genomic_DNA"/>
</dbReference>
<feature type="chain" id="PRO_5035348459" description="Phosphatidylserine decarboxylase beta chain" evidence="11">
    <location>
        <begin position="1"/>
        <end position="176"/>
    </location>
</feature>
<organism evidence="13 14">
    <name type="scientific">Sulfidibacter corallicola</name>
    <dbReference type="NCBI Taxonomy" id="2818388"/>
    <lineage>
        <taxon>Bacteria</taxon>
        <taxon>Pseudomonadati</taxon>
        <taxon>Acidobacteriota</taxon>
        <taxon>Holophagae</taxon>
        <taxon>Acanthopleuribacterales</taxon>
        <taxon>Acanthopleuribacteraceae</taxon>
        <taxon>Sulfidibacter</taxon>
    </lineage>
</organism>
<comment type="similarity">
    <text evidence="11">Belongs to the phosphatidylserine decarboxylase family. PSD-A subfamily.</text>
</comment>
<dbReference type="HAMAP" id="MF_00664">
    <property type="entry name" value="PS_decarb_PSD_A"/>
    <property type="match status" value="1"/>
</dbReference>
<evidence type="ECO:0000256" key="1">
    <source>
        <dbReference type="ARBA" id="ARBA00022475"/>
    </source>
</evidence>
<sequence>MAKKHQELIAKEGWIFLFPPLILAFVFFALKWFVAAVLLAVLGLYVAYFFRNPYRQIPEDSDGIVSPADGKVVTVRRLEDGRQMISVFLNIFNVHINRCPIAGRVEKVEHTRGKFLAAYKEEASTLNEQNKVIIRDGDFVMEVIQIAGLIARRIVCWSREADQVTRGERFGLIRFGSRVDIFLPAECEIVVREGQKIAGGSDLIARRR</sequence>
<keyword evidence="2 11" id="KW-0444">Lipid biosynthesis</keyword>
<keyword evidence="12" id="KW-0812">Transmembrane</keyword>
<comment type="subcellular location">
    <subcellularLocation>
        <location evidence="11">Cell membrane</location>
        <topology evidence="11">Peripheral membrane protein</topology>
    </subcellularLocation>
</comment>
<proteinExistence type="inferred from homology"/>
<reference evidence="13" key="1">
    <citation type="submission" date="2021-03" db="EMBL/GenBank/DDBJ databases">
        <title>Acanthopleuribacteraceae sp. M133.</title>
        <authorList>
            <person name="Wang G."/>
        </authorList>
    </citation>
    <scope>NUCLEOTIDE SEQUENCE</scope>
    <source>
        <strain evidence="13">M133</strain>
    </source>
</reference>
<comment type="pathway">
    <text evidence="11">Phospholipid metabolism; phosphatidylethanolamine biosynthesis; phosphatidylethanolamine from CDP-diacylglycerol: step 2/2.</text>
</comment>
<accession>A0A8A4U388</accession>
<evidence type="ECO:0000256" key="11">
    <source>
        <dbReference type="HAMAP-Rule" id="MF_00664"/>
    </source>
</evidence>
<dbReference type="InterPro" id="IPR033175">
    <property type="entry name" value="PSD-A"/>
</dbReference>
<keyword evidence="5 11" id="KW-0472">Membrane</keyword>
<keyword evidence="1 11" id="KW-1003">Cell membrane</keyword>
<dbReference type="Pfam" id="PF02666">
    <property type="entry name" value="PS_Dcarbxylase"/>
    <property type="match status" value="1"/>
</dbReference>
<keyword evidence="8 11" id="KW-0456">Lyase</keyword>
<dbReference type="EC" id="4.1.1.65" evidence="11"/>
<evidence type="ECO:0000256" key="6">
    <source>
        <dbReference type="ARBA" id="ARBA00023145"/>
    </source>
</evidence>
<dbReference type="AlphaFoldDB" id="A0A8A4U388"/>
<dbReference type="GO" id="GO:0006646">
    <property type="term" value="P:phosphatidylethanolamine biosynthetic process"/>
    <property type="evidence" value="ECO:0007669"/>
    <property type="project" value="UniProtKB-UniRule"/>
</dbReference>
<protein>
    <recommendedName>
        <fullName evidence="11">Phosphatidylserine decarboxylase proenzyme</fullName>
        <ecNumber evidence="11">4.1.1.65</ecNumber>
    </recommendedName>
    <component>
        <recommendedName>
            <fullName evidence="11">Phosphatidylserine decarboxylase alpha chain</fullName>
        </recommendedName>
    </component>
    <component>
        <recommendedName>
            <fullName evidence="11">Phosphatidylserine decarboxylase beta chain</fullName>
        </recommendedName>
    </component>
</protein>
<dbReference type="GO" id="GO:0004609">
    <property type="term" value="F:phosphatidylserine decarboxylase activity"/>
    <property type="evidence" value="ECO:0007669"/>
    <property type="project" value="UniProtKB-UniRule"/>
</dbReference>
<keyword evidence="9 11" id="KW-1208">Phospholipid metabolism</keyword>
<dbReference type="NCBIfam" id="NF003685">
    <property type="entry name" value="PRK05305.2-5"/>
    <property type="match status" value="1"/>
</dbReference>
<comment type="cofactor">
    <cofactor evidence="11">
        <name>pyruvate</name>
        <dbReference type="ChEBI" id="CHEBI:15361"/>
    </cofactor>
    <text evidence="11">Binds 1 pyruvoyl group covalently per subunit.</text>
</comment>
<keyword evidence="12" id="KW-1133">Transmembrane helix</keyword>
<comment type="catalytic activity">
    <reaction evidence="11">
        <text>a 1,2-diacyl-sn-glycero-3-phospho-L-serine + H(+) = a 1,2-diacyl-sn-glycero-3-phosphoethanolamine + CO2</text>
        <dbReference type="Rhea" id="RHEA:20828"/>
        <dbReference type="ChEBI" id="CHEBI:15378"/>
        <dbReference type="ChEBI" id="CHEBI:16526"/>
        <dbReference type="ChEBI" id="CHEBI:57262"/>
        <dbReference type="ChEBI" id="CHEBI:64612"/>
        <dbReference type="EC" id="4.1.1.65"/>
    </reaction>
</comment>
<evidence type="ECO:0000256" key="4">
    <source>
        <dbReference type="ARBA" id="ARBA00023098"/>
    </source>
</evidence>
<dbReference type="NCBIfam" id="NF003678">
    <property type="entry name" value="PRK05305.1-2"/>
    <property type="match status" value="1"/>
</dbReference>
<dbReference type="GO" id="GO:0005886">
    <property type="term" value="C:plasma membrane"/>
    <property type="evidence" value="ECO:0007669"/>
    <property type="project" value="UniProtKB-SubCell"/>
</dbReference>
<keyword evidence="6 11" id="KW-0865">Zymogen</keyword>
<evidence type="ECO:0000256" key="2">
    <source>
        <dbReference type="ARBA" id="ARBA00022516"/>
    </source>
</evidence>
<keyword evidence="7 11" id="KW-0594">Phospholipid biosynthesis</keyword>
<dbReference type="PANTHER" id="PTHR35809">
    <property type="entry name" value="ARCHAETIDYLSERINE DECARBOXYLASE PROENZYME-RELATED"/>
    <property type="match status" value="1"/>
</dbReference>
<name>A0A8A4U388_SULCO</name>